<dbReference type="SUPFAM" id="SSF52343">
    <property type="entry name" value="Ferredoxin reductase-like, C-terminal NADP-linked domain"/>
    <property type="match status" value="1"/>
</dbReference>
<evidence type="ECO:0000256" key="4">
    <source>
        <dbReference type="ARBA" id="ARBA00022827"/>
    </source>
</evidence>
<dbReference type="InterPro" id="IPR001433">
    <property type="entry name" value="OxRdtase_FAD/NAD-bd"/>
</dbReference>
<name>A0A4U6X3V9_9PEZI</name>
<dbReference type="CDD" id="cd06183">
    <property type="entry name" value="cyt_b5_reduct_like"/>
    <property type="match status" value="1"/>
</dbReference>
<dbReference type="Pfam" id="PF00175">
    <property type="entry name" value="NAD_binding_1"/>
    <property type="match status" value="1"/>
</dbReference>
<gene>
    <name evidence="8" type="primary">cyb5r2</name>
    <name evidence="8" type="ORF">CTA1_2792</name>
</gene>
<keyword evidence="4 6" id="KW-0274">FAD</keyword>
<keyword evidence="9" id="KW-1185">Reference proteome</keyword>
<dbReference type="GO" id="GO:0071949">
    <property type="term" value="F:FAD binding"/>
    <property type="evidence" value="ECO:0007669"/>
    <property type="project" value="TreeGrafter"/>
</dbReference>
<dbReference type="AlphaFoldDB" id="A0A4U6X3V9"/>
<evidence type="ECO:0000256" key="3">
    <source>
        <dbReference type="ARBA" id="ARBA00022630"/>
    </source>
</evidence>
<evidence type="ECO:0000256" key="5">
    <source>
        <dbReference type="ARBA" id="ARBA00023002"/>
    </source>
</evidence>
<accession>A0A4U6X3V9</accession>
<dbReference type="STRING" id="1306861.A0A4U6X3V9"/>
<evidence type="ECO:0000313" key="9">
    <source>
        <dbReference type="Proteomes" id="UP000310108"/>
    </source>
</evidence>
<evidence type="ECO:0000256" key="6">
    <source>
        <dbReference type="PIRSR" id="PIRSR601834-1"/>
    </source>
</evidence>
<evidence type="ECO:0000256" key="2">
    <source>
        <dbReference type="ARBA" id="ARBA00006105"/>
    </source>
</evidence>
<dbReference type="PRINTS" id="PR00406">
    <property type="entry name" value="CYTB5RDTASE"/>
</dbReference>
<dbReference type="InterPro" id="IPR039261">
    <property type="entry name" value="FNR_nucleotide-bd"/>
</dbReference>
<dbReference type="Proteomes" id="UP000310108">
    <property type="component" value="Unassembled WGS sequence"/>
</dbReference>
<comment type="cofactor">
    <cofactor evidence="1 6">
        <name>FAD</name>
        <dbReference type="ChEBI" id="CHEBI:57692"/>
    </cofactor>
</comment>
<dbReference type="Gene3D" id="3.40.50.80">
    <property type="entry name" value="Nucleotide-binding domain of ferredoxin-NADP reductase (FNR) module"/>
    <property type="match status" value="1"/>
</dbReference>
<dbReference type="PANTHER" id="PTHR19370">
    <property type="entry name" value="NADH-CYTOCHROME B5 REDUCTASE"/>
    <property type="match status" value="1"/>
</dbReference>
<sequence length="181" mass="19454">MSNILRNLPIGGEVEIRGPTGEITYEGNGRFVIDGEERVFRRVSLVLGGSGVTPGYSLIARIVAAASGRGSGGNDDDVDETEVRVVDANKAEKDILLRDELDGFARASGGRLSITHVLSHPSDEWTGRRGHVDDEVLRGSLFPPSGDSAVFLCGPPTMIQKAVLPALKDWGYEEDKNVFGF</sequence>
<evidence type="ECO:0000259" key="7">
    <source>
        <dbReference type="Pfam" id="PF00175"/>
    </source>
</evidence>
<comment type="caution">
    <text evidence="8">The sequence shown here is derived from an EMBL/GenBank/DDBJ whole genome shotgun (WGS) entry which is preliminary data.</text>
</comment>
<feature type="binding site" evidence="6">
    <location>
        <position position="2"/>
    </location>
    <ligand>
        <name>FAD</name>
        <dbReference type="ChEBI" id="CHEBI:57692"/>
    </ligand>
</feature>
<feature type="domain" description="Oxidoreductase FAD/NAD(P)-binding" evidence="7">
    <location>
        <begin position="45"/>
        <end position="162"/>
    </location>
</feature>
<keyword evidence="3 6" id="KW-0285">Flavoprotein</keyword>
<dbReference type="PANTHER" id="PTHR19370:SF185">
    <property type="entry name" value="NADH-CYTOCHROME B5 REDUCTASE"/>
    <property type="match status" value="1"/>
</dbReference>
<feature type="binding site" evidence="6">
    <location>
        <position position="1"/>
    </location>
    <ligand>
        <name>FAD</name>
        <dbReference type="ChEBI" id="CHEBI:57692"/>
    </ligand>
</feature>
<dbReference type="EMBL" id="PJEX01000540">
    <property type="protein sequence ID" value="TKW49459.1"/>
    <property type="molecule type" value="Genomic_DNA"/>
</dbReference>
<dbReference type="InterPro" id="IPR001834">
    <property type="entry name" value="CBR-like"/>
</dbReference>
<comment type="similarity">
    <text evidence="2">Belongs to the flavoprotein pyridine nucleotide cytochrome reductase family.</text>
</comment>
<organism evidence="8 9">
    <name type="scientific">Colletotrichum tanaceti</name>
    <dbReference type="NCBI Taxonomy" id="1306861"/>
    <lineage>
        <taxon>Eukaryota</taxon>
        <taxon>Fungi</taxon>
        <taxon>Dikarya</taxon>
        <taxon>Ascomycota</taxon>
        <taxon>Pezizomycotina</taxon>
        <taxon>Sordariomycetes</taxon>
        <taxon>Hypocreomycetidae</taxon>
        <taxon>Glomerellales</taxon>
        <taxon>Glomerellaceae</taxon>
        <taxon>Colletotrichum</taxon>
        <taxon>Colletotrichum destructivum species complex</taxon>
    </lineage>
</organism>
<reference evidence="8 9" key="1">
    <citation type="journal article" date="2019" name="PLoS ONE">
        <title>Comparative genome analysis indicates high evolutionary potential of pathogenicity genes in Colletotrichum tanaceti.</title>
        <authorList>
            <person name="Lelwala R.V."/>
            <person name="Korhonen P.K."/>
            <person name="Young N.D."/>
            <person name="Scott J.B."/>
            <person name="Ades P.A."/>
            <person name="Gasser R.B."/>
            <person name="Taylor P.W.J."/>
        </authorList>
    </citation>
    <scope>NUCLEOTIDE SEQUENCE [LARGE SCALE GENOMIC DNA]</scope>
    <source>
        <strain evidence="8">BRIP57314</strain>
    </source>
</reference>
<keyword evidence="5" id="KW-0560">Oxidoreductase</keyword>
<evidence type="ECO:0000313" key="8">
    <source>
        <dbReference type="EMBL" id="TKW49459.1"/>
    </source>
</evidence>
<dbReference type="GO" id="GO:0016491">
    <property type="term" value="F:oxidoreductase activity"/>
    <property type="evidence" value="ECO:0007669"/>
    <property type="project" value="UniProtKB-KW"/>
</dbReference>
<dbReference type="OrthoDB" id="432685at2759"/>
<protein>
    <submittedName>
        <fullName evidence="8">NADH-cytochrome b5 reductase 2</fullName>
    </submittedName>
</protein>
<feature type="binding site" evidence="6">
    <location>
        <position position="53"/>
    </location>
    <ligand>
        <name>FAD</name>
        <dbReference type="ChEBI" id="CHEBI:57692"/>
    </ligand>
</feature>
<evidence type="ECO:0000256" key="1">
    <source>
        <dbReference type="ARBA" id="ARBA00001974"/>
    </source>
</evidence>
<proteinExistence type="inferred from homology"/>